<proteinExistence type="predicted"/>
<sequence length="98" mass="10533">METHGHASRRGGRESPCPLWTYGEVLPPRSSSSPVPCCPECCIACEHDEECSESRKERPEGSVAPRDAHGHLPSKGAEGSLDPSETLGLLSRDVVCFS</sequence>
<evidence type="ECO:0000256" key="1">
    <source>
        <dbReference type="SAM" id="MobiDB-lite"/>
    </source>
</evidence>
<organism evidence="2 3">
    <name type="scientific">Punica granatum</name>
    <name type="common">Pomegranate</name>
    <dbReference type="NCBI Taxonomy" id="22663"/>
    <lineage>
        <taxon>Eukaryota</taxon>
        <taxon>Viridiplantae</taxon>
        <taxon>Streptophyta</taxon>
        <taxon>Embryophyta</taxon>
        <taxon>Tracheophyta</taxon>
        <taxon>Spermatophyta</taxon>
        <taxon>Magnoliopsida</taxon>
        <taxon>eudicotyledons</taxon>
        <taxon>Gunneridae</taxon>
        <taxon>Pentapetalae</taxon>
        <taxon>rosids</taxon>
        <taxon>malvids</taxon>
        <taxon>Myrtales</taxon>
        <taxon>Lythraceae</taxon>
        <taxon>Punica</taxon>
    </lineage>
</organism>
<dbReference type="EMBL" id="PGOL01000287">
    <property type="protein sequence ID" value="PKI73145.1"/>
    <property type="molecule type" value="Genomic_DNA"/>
</dbReference>
<feature type="compositionally biased region" description="Basic and acidic residues" evidence="1">
    <location>
        <begin position="54"/>
        <end position="70"/>
    </location>
</feature>
<reference evidence="2 3" key="1">
    <citation type="submission" date="2017-11" db="EMBL/GenBank/DDBJ databases">
        <title>De-novo sequencing of pomegranate (Punica granatum L.) genome.</title>
        <authorList>
            <person name="Akparov Z."/>
            <person name="Amiraslanov A."/>
            <person name="Hajiyeva S."/>
            <person name="Abbasov M."/>
            <person name="Kaur K."/>
            <person name="Hamwieh A."/>
            <person name="Solovyev V."/>
            <person name="Salamov A."/>
            <person name="Braich B."/>
            <person name="Kosarev P."/>
            <person name="Mahmoud A."/>
            <person name="Hajiyev E."/>
            <person name="Babayeva S."/>
            <person name="Izzatullayeva V."/>
            <person name="Mammadov A."/>
            <person name="Mammadov A."/>
            <person name="Sharifova S."/>
            <person name="Ojaghi J."/>
            <person name="Eynullazada K."/>
            <person name="Bayramov B."/>
            <person name="Abdulazimova A."/>
            <person name="Shahmuradov I."/>
        </authorList>
    </citation>
    <scope>NUCLEOTIDE SEQUENCE [LARGE SCALE GENOMIC DNA]</scope>
    <source>
        <strain evidence="3">cv. AG2017</strain>
        <tissue evidence="2">Leaf</tissue>
    </source>
</reference>
<accession>A0A2I0KXE4</accession>
<keyword evidence="3" id="KW-1185">Reference proteome</keyword>
<protein>
    <submittedName>
        <fullName evidence="2">Uncharacterized protein</fullName>
    </submittedName>
</protein>
<comment type="caution">
    <text evidence="2">The sequence shown here is derived from an EMBL/GenBank/DDBJ whole genome shotgun (WGS) entry which is preliminary data.</text>
</comment>
<dbReference type="AlphaFoldDB" id="A0A2I0KXE4"/>
<name>A0A2I0KXE4_PUNGR</name>
<evidence type="ECO:0000313" key="3">
    <source>
        <dbReference type="Proteomes" id="UP000233551"/>
    </source>
</evidence>
<gene>
    <name evidence="2" type="ORF">CRG98_006464</name>
</gene>
<dbReference type="Proteomes" id="UP000233551">
    <property type="component" value="Unassembled WGS sequence"/>
</dbReference>
<evidence type="ECO:0000313" key="2">
    <source>
        <dbReference type="EMBL" id="PKI73145.1"/>
    </source>
</evidence>
<feature type="region of interest" description="Disordered" evidence="1">
    <location>
        <begin position="54"/>
        <end position="85"/>
    </location>
</feature>